<dbReference type="RefSeq" id="WP_258416903.1">
    <property type="nucleotide sequence ID" value="NZ_JAPTNG010000004.1"/>
</dbReference>
<proteinExistence type="predicted"/>
<evidence type="ECO:0000313" key="2">
    <source>
        <dbReference type="Proteomes" id="UP001067708"/>
    </source>
</evidence>
<comment type="caution">
    <text evidence="1">The sequence shown here is derived from an EMBL/GenBank/DDBJ whole genome shotgun (WGS) entry which is preliminary data.</text>
</comment>
<keyword evidence="2" id="KW-1185">Reference proteome</keyword>
<organism evidence="1 2">
    <name type="scientific">Brevibacillus halotolerans</name>
    <dbReference type="NCBI Taxonomy" id="1507437"/>
    <lineage>
        <taxon>Bacteria</taxon>
        <taxon>Bacillati</taxon>
        <taxon>Bacillota</taxon>
        <taxon>Bacilli</taxon>
        <taxon>Bacillales</taxon>
        <taxon>Paenibacillaceae</taxon>
        <taxon>Brevibacillus</taxon>
    </lineage>
</organism>
<evidence type="ECO:0000313" key="1">
    <source>
        <dbReference type="EMBL" id="MCZ0830390.1"/>
    </source>
</evidence>
<reference evidence="1" key="1">
    <citation type="submission" date="2022-09" db="EMBL/GenBank/DDBJ databases">
        <title>Genome analysis and characterization of larvicidal activity of Brevibacillus strains.</title>
        <authorList>
            <person name="Patrusheva E.V."/>
            <person name="Izotova A.O."/>
            <person name="Toshchakov S.V."/>
            <person name="Sineoky S.P."/>
        </authorList>
    </citation>
    <scope>NUCLEOTIDE SEQUENCE</scope>
    <source>
        <strain evidence="1">VKPM_B-13244</strain>
    </source>
</reference>
<name>A0ABT4HW01_9BACL</name>
<dbReference type="EMBL" id="JAPTNG010000004">
    <property type="protein sequence ID" value="MCZ0830390.1"/>
    <property type="molecule type" value="Genomic_DNA"/>
</dbReference>
<gene>
    <name evidence="1" type="ORF">O0535_06200</name>
</gene>
<sequence>MTLSLDLLTIETKEIKQVITKCNELDGQNKRKVDGRVYYNHEL</sequence>
<accession>A0ABT4HW01</accession>
<dbReference type="Proteomes" id="UP001067708">
    <property type="component" value="Unassembled WGS sequence"/>
</dbReference>
<protein>
    <submittedName>
        <fullName evidence="1">Uncharacterized protein</fullName>
    </submittedName>
</protein>